<feature type="non-terminal residue" evidence="3">
    <location>
        <position position="1"/>
    </location>
</feature>
<dbReference type="PROSITE" id="PS50249">
    <property type="entry name" value="MPN"/>
    <property type="match status" value="1"/>
</dbReference>
<evidence type="ECO:0000256" key="1">
    <source>
        <dbReference type="SAM" id="MobiDB-lite"/>
    </source>
</evidence>
<organism evidence="3">
    <name type="scientific">Tetraselmis sp. GSL018</name>
    <dbReference type="NCBI Taxonomy" id="582737"/>
    <lineage>
        <taxon>Eukaryota</taxon>
        <taxon>Viridiplantae</taxon>
        <taxon>Chlorophyta</taxon>
        <taxon>core chlorophytes</taxon>
        <taxon>Chlorodendrophyceae</taxon>
        <taxon>Chlorodendrales</taxon>
        <taxon>Chlorodendraceae</taxon>
        <taxon>Tetraselmis</taxon>
    </lineage>
</organism>
<feature type="domain" description="MPN" evidence="2">
    <location>
        <begin position="53"/>
        <end position="197"/>
    </location>
</feature>
<accession>A0A061R1H3</accession>
<protein>
    <submittedName>
        <fullName evidence="3">Protein MYSM1</fullName>
    </submittedName>
</protein>
<dbReference type="InterPro" id="IPR050242">
    <property type="entry name" value="JAMM_MPN+_peptidase_M67A"/>
</dbReference>
<reference evidence="3" key="1">
    <citation type="submission" date="2014-05" db="EMBL/GenBank/DDBJ databases">
        <title>The transcriptome of the halophilic microalga Tetraselmis sp. GSL018 isolated from the Great Salt Lake, Utah.</title>
        <authorList>
            <person name="Jinkerson R.E."/>
            <person name="D'Adamo S."/>
            <person name="Posewitz M.C."/>
        </authorList>
    </citation>
    <scope>NUCLEOTIDE SEQUENCE</scope>
    <source>
        <strain evidence="3">GSL018</strain>
    </source>
</reference>
<evidence type="ECO:0000313" key="3">
    <source>
        <dbReference type="EMBL" id="JAC64545.1"/>
    </source>
</evidence>
<feature type="region of interest" description="Disordered" evidence="1">
    <location>
        <begin position="1"/>
        <end position="27"/>
    </location>
</feature>
<dbReference type="SUPFAM" id="SSF102712">
    <property type="entry name" value="JAB1/MPN domain"/>
    <property type="match status" value="1"/>
</dbReference>
<proteinExistence type="predicted"/>
<name>A0A061R1H3_9CHLO</name>
<dbReference type="PANTHER" id="PTHR10410">
    <property type="entry name" value="EUKARYOTIC TRANSLATION INITIATION FACTOR 3 -RELATED"/>
    <property type="match status" value="1"/>
</dbReference>
<gene>
    <name evidence="3" type="primary">MYSM1</name>
    <name evidence="3" type="ORF">TSPGSL018_18072</name>
</gene>
<dbReference type="AlphaFoldDB" id="A0A061R1H3"/>
<sequence length="304" mass="33525">EERTEYAKNRPQRRAAEKASFKPNTSESLELQPLQEFSGPVASGAASSQPFHVNIDNAAWFVMDFHAHLSTCEIIGLLGGTWDATTKSISIRAAFPCRRASGTDSLTSVELDPEHEVEIRSLMEQQGLRPVGWYHSHPTFAPKPSAKDNSNQHNYQALFRDEASGFEPFVGIIIGPYDIALPNASSASTVFIVQEKSVGLLAYNIRYSLTAMELPCEGLEQKVVELLGMFKEDIGRIDFTELWRPFTTLSQGATGGGPMTKLAKLRNALVSHLPSEKYSESEDLLDRCAVAMQKSWGIDLGFPS</sequence>
<dbReference type="Gene3D" id="3.40.140.10">
    <property type="entry name" value="Cytidine Deaminase, domain 2"/>
    <property type="match status" value="1"/>
</dbReference>
<dbReference type="InterPro" id="IPR037518">
    <property type="entry name" value="MPN"/>
</dbReference>
<evidence type="ECO:0000259" key="2">
    <source>
        <dbReference type="PROSITE" id="PS50249"/>
    </source>
</evidence>
<dbReference type="InterPro" id="IPR000555">
    <property type="entry name" value="JAMM/MPN+_dom"/>
</dbReference>
<feature type="compositionally biased region" description="Basic and acidic residues" evidence="1">
    <location>
        <begin position="1"/>
        <end position="20"/>
    </location>
</feature>
<dbReference type="Pfam" id="PF01398">
    <property type="entry name" value="JAB"/>
    <property type="match status" value="1"/>
</dbReference>
<dbReference type="GO" id="GO:0008237">
    <property type="term" value="F:metallopeptidase activity"/>
    <property type="evidence" value="ECO:0007669"/>
    <property type="project" value="InterPro"/>
</dbReference>
<dbReference type="EMBL" id="GBEZ01022288">
    <property type="protein sequence ID" value="JAC64545.1"/>
    <property type="molecule type" value="Transcribed_RNA"/>
</dbReference>